<dbReference type="PROSITE" id="PS50927">
    <property type="entry name" value="BULB_LECTIN"/>
    <property type="match status" value="1"/>
</dbReference>
<comment type="subcellular location">
    <subcellularLocation>
        <location evidence="1">Membrane</location>
        <topology evidence="1">Single-pass type I membrane protein</topology>
    </subcellularLocation>
</comment>
<keyword evidence="23" id="KW-1185">Reference proteome</keyword>
<feature type="chain" id="PRO_5015182626" description="Receptor-like serine/threonine-protein kinase" evidence="19">
    <location>
        <begin position="22"/>
        <end position="822"/>
    </location>
</feature>
<keyword evidence="11 18" id="KW-0472">Membrane</keyword>
<dbReference type="InParanoid" id="A0A2P5E0U3"/>
<dbReference type="AlphaFoldDB" id="A0A2P5E0U3"/>
<keyword evidence="2 17" id="KW-0723">Serine/threonine-protein kinase</keyword>
<dbReference type="InterPro" id="IPR036426">
    <property type="entry name" value="Bulb-type_lectin_dom_sf"/>
</dbReference>
<accession>A0A2P5E0U3</accession>
<dbReference type="Pfam" id="PF01453">
    <property type="entry name" value="B_lectin"/>
    <property type="match status" value="1"/>
</dbReference>
<dbReference type="CDD" id="cd00028">
    <property type="entry name" value="B_lectin"/>
    <property type="match status" value="1"/>
</dbReference>
<dbReference type="InterPro" id="IPR011009">
    <property type="entry name" value="Kinase-like_dom_sf"/>
</dbReference>
<keyword evidence="4 17" id="KW-0808">Transferase</keyword>
<evidence type="ECO:0000256" key="12">
    <source>
        <dbReference type="ARBA" id="ARBA00023157"/>
    </source>
</evidence>
<comment type="similarity">
    <text evidence="17">Belongs to the protein kinase superfamily. Ser/Thr protein kinase family.</text>
</comment>
<evidence type="ECO:0000256" key="15">
    <source>
        <dbReference type="ARBA" id="ARBA00047899"/>
    </source>
</evidence>
<dbReference type="GO" id="GO:0106310">
    <property type="term" value="F:protein serine kinase activity"/>
    <property type="evidence" value="ECO:0007669"/>
    <property type="project" value="RHEA"/>
</dbReference>
<dbReference type="PROSITE" id="PS00108">
    <property type="entry name" value="PROTEIN_KINASE_ST"/>
    <property type="match status" value="1"/>
</dbReference>
<keyword evidence="9 17" id="KW-0067">ATP-binding</keyword>
<dbReference type="Pfam" id="PF00954">
    <property type="entry name" value="S_locus_glycop"/>
    <property type="match status" value="1"/>
</dbReference>
<proteinExistence type="inferred from homology"/>
<comment type="catalytic activity">
    <reaction evidence="15 17">
        <text>L-threonyl-[protein] + ATP = O-phospho-L-threonyl-[protein] + ADP + H(+)</text>
        <dbReference type="Rhea" id="RHEA:46608"/>
        <dbReference type="Rhea" id="RHEA-COMP:11060"/>
        <dbReference type="Rhea" id="RHEA-COMP:11605"/>
        <dbReference type="ChEBI" id="CHEBI:15378"/>
        <dbReference type="ChEBI" id="CHEBI:30013"/>
        <dbReference type="ChEBI" id="CHEBI:30616"/>
        <dbReference type="ChEBI" id="CHEBI:61977"/>
        <dbReference type="ChEBI" id="CHEBI:456216"/>
        <dbReference type="EC" id="2.7.11.1"/>
    </reaction>
</comment>
<evidence type="ECO:0000256" key="13">
    <source>
        <dbReference type="ARBA" id="ARBA00023170"/>
    </source>
</evidence>
<dbReference type="Gene3D" id="1.10.510.10">
    <property type="entry name" value="Transferase(Phosphotransferase) domain 1"/>
    <property type="match status" value="1"/>
</dbReference>
<dbReference type="GO" id="GO:0005524">
    <property type="term" value="F:ATP binding"/>
    <property type="evidence" value="ECO:0007669"/>
    <property type="project" value="UniProtKB-KW"/>
</dbReference>
<dbReference type="GO" id="GO:0004674">
    <property type="term" value="F:protein serine/threonine kinase activity"/>
    <property type="evidence" value="ECO:0007669"/>
    <property type="project" value="UniProtKB-KW"/>
</dbReference>
<dbReference type="CDD" id="cd14066">
    <property type="entry name" value="STKc_IRAK"/>
    <property type="match status" value="1"/>
</dbReference>
<evidence type="ECO:0000313" key="22">
    <source>
        <dbReference type="EMBL" id="PON79153.1"/>
    </source>
</evidence>
<dbReference type="GO" id="GO:0048544">
    <property type="term" value="P:recognition of pollen"/>
    <property type="evidence" value="ECO:0007669"/>
    <property type="project" value="InterPro"/>
</dbReference>
<dbReference type="SMART" id="SM00220">
    <property type="entry name" value="S_TKc"/>
    <property type="match status" value="1"/>
</dbReference>
<feature type="domain" description="Bulb-type lectin" evidence="21">
    <location>
        <begin position="18"/>
        <end position="153"/>
    </location>
</feature>
<evidence type="ECO:0000256" key="19">
    <source>
        <dbReference type="SAM" id="SignalP"/>
    </source>
</evidence>
<evidence type="ECO:0000256" key="18">
    <source>
        <dbReference type="SAM" id="Phobius"/>
    </source>
</evidence>
<evidence type="ECO:0000256" key="9">
    <source>
        <dbReference type="ARBA" id="ARBA00022840"/>
    </source>
</evidence>
<keyword evidence="6 19" id="KW-0732">Signal</keyword>
<gene>
    <name evidence="22" type="ORF">TorRG33x02_236650</name>
</gene>
<evidence type="ECO:0000256" key="4">
    <source>
        <dbReference type="ARBA" id="ARBA00022679"/>
    </source>
</evidence>
<sequence>MATSFLFYVLYFAITSPLLSSSNSDTLRAGSSLSVEKPNVDVLTSPNGVFSAGFHPVGTNAYCFSVWFNDSPSQENRTVVWMANRDQPVNGRGSKLSLLKANNLILTDSTSRSVVWSSTITTTSRSVAELRLRNSGNVVLLTPDGFVLWESFDSPTDTLLPGQPLTRYTELVSSRSQGNSSSGFHKLFFDTDNVLRLVYDGIQLTSVYWPPPWLLSWEAGRSTYNNTKIAVLDSLGNFSSSDDLTFMSADYGATNQRRLRIDYDGNLRLFTRSNSSEKWGVSWQAFTDTCKIHGVCGPNSICSYSDSGRQCSCIPGCKMKNHTDWSYGCEPEFKLSCDEYGSDFLKLPNTEFYGYDLGYYPNYTFRQCRDLCMQLCKLCVGFQYSYFLKKDVLGYHCYPKLLLVNGYKAPLFFGDFYLRYRRNYSISYAFESNLSCSENGTLLLPRLYRKSHDNELVKFILWFVTGLGGFEMICVLLVWLFLLARSSQQSSGSDHTRDYLLAATGFRRFSFSELKKATRGFSEEIGRGAAGIVYKGVLSDSRVAAIKRLTEAHQGEAEFLAEVNTIGRLNHMHLIEMWGYCVEGKHRLLVYEYMENGSLADNLRRSSSYDVVLDWEKRFAIAVGTSKGLAYLHEECLEWVLHCDVKPQNILLDSEYNPKVADFGLSKLLKRGEAHNSSFSKIRGTRGYMAPEWVYNLPITSKVDVYSYGIVVLEMVTGKKPMFDGGGGGGEGGGRLSVEQERLVTWVREKMNSAAIEKTESWIEEIADPNMAGAEVFDKVKMELLIKVALQCVEEEKEARPTMRQVVEMLQCHEDERTLLFN</sequence>
<dbReference type="PIRSF" id="PIRSF000641">
    <property type="entry name" value="SRK"/>
    <property type="match status" value="1"/>
</dbReference>
<evidence type="ECO:0000256" key="7">
    <source>
        <dbReference type="ARBA" id="ARBA00022741"/>
    </source>
</evidence>
<keyword evidence="12" id="KW-1015">Disulfide bond</keyword>
<dbReference type="SMART" id="SM00108">
    <property type="entry name" value="B_lectin"/>
    <property type="match status" value="1"/>
</dbReference>
<evidence type="ECO:0000256" key="3">
    <source>
        <dbReference type="ARBA" id="ARBA00022536"/>
    </source>
</evidence>
<feature type="signal peptide" evidence="19">
    <location>
        <begin position="1"/>
        <end position="21"/>
    </location>
</feature>
<evidence type="ECO:0000256" key="5">
    <source>
        <dbReference type="ARBA" id="ARBA00022692"/>
    </source>
</evidence>
<evidence type="ECO:0000256" key="2">
    <source>
        <dbReference type="ARBA" id="ARBA00022527"/>
    </source>
</evidence>
<dbReference type="SUPFAM" id="SSF56112">
    <property type="entry name" value="Protein kinase-like (PK-like)"/>
    <property type="match status" value="1"/>
</dbReference>
<dbReference type="FunFam" id="1.10.510.10:FF:000302">
    <property type="entry name" value="Serine/threonine-protein kinase"/>
    <property type="match status" value="1"/>
</dbReference>
<dbReference type="FunFam" id="3.30.200.20:FF:000059">
    <property type="entry name" value="S-receptor-like serine/threonine-protein kinase"/>
    <property type="match status" value="1"/>
</dbReference>
<dbReference type="InterPro" id="IPR000858">
    <property type="entry name" value="S_locus_glycoprot_dom"/>
</dbReference>
<dbReference type="PROSITE" id="PS50011">
    <property type="entry name" value="PROTEIN_KINASE_DOM"/>
    <property type="match status" value="1"/>
</dbReference>
<dbReference type="EMBL" id="JXTC01000237">
    <property type="protein sequence ID" value="PON79153.1"/>
    <property type="molecule type" value="Genomic_DNA"/>
</dbReference>
<feature type="transmembrane region" description="Helical" evidence="18">
    <location>
        <begin position="459"/>
        <end position="483"/>
    </location>
</feature>
<keyword evidence="3" id="KW-0245">EGF-like domain</keyword>
<dbReference type="OrthoDB" id="619632at2759"/>
<evidence type="ECO:0000313" key="23">
    <source>
        <dbReference type="Proteomes" id="UP000237000"/>
    </source>
</evidence>
<dbReference type="InterPro" id="IPR000719">
    <property type="entry name" value="Prot_kinase_dom"/>
</dbReference>
<evidence type="ECO:0000256" key="17">
    <source>
        <dbReference type="PIRNR" id="PIRNR000641"/>
    </source>
</evidence>
<dbReference type="Gene3D" id="3.30.200.20">
    <property type="entry name" value="Phosphorylase Kinase, domain 1"/>
    <property type="match status" value="1"/>
</dbReference>
<name>A0A2P5E0U3_TREOI</name>
<dbReference type="InterPro" id="IPR008271">
    <property type="entry name" value="Ser/Thr_kinase_AS"/>
</dbReference>
<keyword evidence="14" id="KW-0325">Glycoprotein</keyword>
<keyword evidence="8 17" id="KW-0418">Kinase</keyword>
<keyword evidence="13 22" id="KW-0675">Receptor</keyword>
<evidence type="ECO:0000259" key="20">
    <source>
        <dbReference type="PROSITE" id="PS50011"/>
    </source>
</evidence>
<dbReference type="InterPro" id="IPR001480">
    <property type="entry name" value="Bulb-type_lectin_dom"/>
</dbReference>
<dbReference type="GO" id="GO:0016020">
    <property type="term" value="C:membrane"/>
    <property type="evidence" value="ECO:0007669"/>
    <property type="project" value="UniProtKB-SubCell"/>
</dbReference>
<comment type="catalytic activity">
    <reaction evidence="16 17">
        <text>L-seryl-[protein] + ATP = O-phospho-L-seryl-[protein] + ADP + H(+)</text>
        <dbReference type="Rhea" id="RHEA:17989"/>
        <dbReference type="Rhea" id="RHEA-COMP:9863"/>
        <dbReference type="Rhea" id="RHEA-COMP:11604"/>
        <dbReference type="ChEBI" id="CHEBI:15378"/>
        <dbReference type="ChEBI" id="CHEBI:29999"/>
        <dbReference type="ChEBI" id="CHEBI:30616"/>
        <dbReference type="ChEBI" id="CHEBI:83421"/>
        <dbReference type="ChEBI" id="CHEBI:456216"/>
        <dbReference type="EC" id="2.7.11.1"/>
    </reaction>
</comment>
<evidence type="ECO:0000256" key="10">
    <source>
        <dbReference type="ARBA" id="ARBA00022989"/>
    </source>
</evidence>
<protein>
    <recommendedName>
        <fullName evidence="17">Receptor-like serine/threonine-protein kinase</fullName>
        <ecNumber evidence="17">2.7.11.1</ecNumber>
    </recommendedName>
</protein>
<evidence type="ECO:0000256" key="6">
    <source>
        <dbReference type="ARBA" id="ARBA00022729"/>
    </source>
</evidence>
<keyword evidence="5 18" id="KW-0812">Transmembrane</keyword>
<dbReference type="PANTHER" id="PTHR47974">
    <property type="entry name" value="OS07G0415500 PROTEIN"/>
    <property type="match status" value="1"/>
</dbReference>
<dbReference type="EC" id="2.7.11.1" evidence="17"/>
<dbReference type="Proteomes" id="UP000237000">
    <property type="component" value="Unassembled WGS sequence"/>
</dbReference>
<evidence type="ECO:0000256" key="8">
    <source>
        <dbReference type="ARBA" id="ARBA00022777"/>
    </source>
</evidence>
<keyword evidence="7 17" id="KW-0547">Nucleotide-binding</keyword>
<evidence type="ECO:0000256" key="1">
    <source>
        <dbReference type="ARBA" id="ARBA00004479"/>
    </source>
</evidence>
<dbReference type="Pfam" id="PF00069">
    <property type="entry name" value="Pkinase"/>
    <property type="match status" value="1"/>
</dbReference>
<comment type="caution">
    <text evidence="22">The sequence shown here is derived from an EMBL/GenBank/DDBJ whole genome shotgun (WGS) entry which is preliminary data.</text>
</comment>
<keyword evidence="10 18" id="KW-1133">Transmembrane helix</keyword>
<evidence type="ECO:0000259" key="21">
    <source>
        <dbReference type="PROSITE" id="PS50927"/>
    </source>
</evidence>
<evidence type="ECO:0000256" key="11">
    <source>
        <dbReference type="ARBA" id="ARBA00023136"/>
    </source>
</evidence>
<dbReference type="PANTHER" id="PTHR47974:SF3">
    <property type="entry name" value="RECEPTOR-LIKE SERINE_THREONINE-PROTEIN KINASE"/>
    <property type="match status" value="1"/>
</dbReference>
<dbReference type="InterPro" id="IPR024171">
    <property type="entry name" value="SRK-like_kinase"/>
</dbReference>
<evidence type="ECO:0000256" key="14">
    <source>
        <dbReference type="ARBA" id="ARBA00023180"/>
    </source>
</evidence>
<dbReference type="STRING" id="63057.A0A2P5E0U3"/>
<feature type="domain" description="Protein kinase" evidence="20">
    <location>
        <begin position="519"/>
        <end position="816"/>
    </location>
</feature>
<dbReference type="Gene3D" id="2.90.10.10">
    <property type="entry name" value="Bulb-type lectin domain"/>
    <property type="match status" value="1"/>
</dbReference>
<evidence type="ECO:0000256" key="16">
    <source>
        <dbReference type="ARBA" id="ARBA00048679"/>
    </source>
</evidence>
<organism evidence="22 23">
    <name type="scientific">Trema orientale</name>
    <name type="common">Charcoal tree</name>
    <name type="synonym">Celtis orientalis</name>
    <dbReference type="NCBI Taxonomy" id="63057"/>
    <lineage>
        <taxon>Eukaryota</taxon>
        <taxon>Viridiplantae</taxon>
        <taxon>Streptophyta</taxon>
        <taxon>Embryophyta</taxon>
        <taxon>Tracheophyta</taxon>
        <taxon>Spermatophyta</taxon>
        <taxon>Magnoliopsida</taxon>
        <taxon>eudicotyledons</taxon>
        <taxon>Gunneridae</taxon>
        <taxon>Pentapetalae</taxon>
        <taxon>rosids</taxon>
        <taxon>fabids</taxon>
        <taxon>Rosales</taxon>
        <taxon>Cannabaceae</taxon>
        <taxon>Trema</taxon>
    </lineage>
</organism>
<dbReference type="SUPFAM" id="SSF51110">
    <property type="entry name" value="alpha-D-mannose-specific plant lectins"/>
    <property type="match status" value="1"/>
</dbReference>
<reference evidence="23" key="1">
    <citation type="submission" date="2016-06" db="EMBL/GenBank/DDBJ databases">
        <title>Parallel loss of symbiosis genes in relatives of nitrogen-fixing non-legume Parasponia.</title>
        <authorList>
            <person name="Van Velzen R."/>
            <person name="Holmer R."/>
            <person name="Bu F."/>
            <person name="Rutten L."/>
            <person name="Van Zeijl A."/>
            <person name="Liu W."/>
            <person name="Santuari L."/>
            <person name="Cao Q."/>
            <person name="Sharma T."/>
            <person name="Shen D."/>
            <person name="Roswanjaya Y."/>
            <person name="Wardhani T."/>
            <person name="Kalhor M.S."/>
            <person name="Jansen J."/>
            <person name="Van den Hoogen J."/>
            <person name="Gungor B."/>
            <person name="Hartog M."/>
            <person name="Hontelez J."/>
            <person name="Verver J."/>
            <person name="Yang W.-C."/>
            <person name="Schijlen E."/>
            <person name="Repin R."/>
            <person name="Schilthuizen M."/>
            <person name="Schranz E."/>
            <person name="Heidstra R."/>
            <person name="Miyata K."/>
            <person name="Fedorova E."/>
            <person name="Kohlen W."/>
            <person name="Bisseling T."/>
            <person name="Smit S."/>
            <person name="Geurts R."/>
        </authorList>
    </citation>
    <scope>NUCLEOTIDE SEQUENCE [LARGE SCALE GENOMIC DNA]</scope>
    <source>
        <strain evidence="23">cv. RG33-2</strain>
    </source>
</reference>